<organism evidence="11 12">
    <name type="scientific">Candidatus Brocadia fulgida</name>
    <dbReference type="NCBI Taxonomy" id="380242"/>
    <lineage>
        <taxon>Bacteria</taxon>
        <taxon>Pseudomonadati</taxon>
        <taxon>Planctomycetota</taxon>
        <taxon>Candidatus Brocadiia</taxon>
        <taxon>Candidatus Brocadiales</taxon>
        <taxon>Candidatus Brocadiaceae</taxon>
        <taxon>Candidatus Brocadia</taxon>
    </lineage>
</organism>
<evidence type="ECO:0000256" key="1">
    <source>
        <dbReference type="ARBA" id="ARBA00004651"/>
    </source>
</evidence>
<evidence type="ECO:0000256" key="6">
    <source>
        <dbReference type="ARBA" id="ARBA00022989"/>
    </source>
</evidence>
<feature type="transmembrane region" description="Helical" evidence="9">
    <location>
        <begin position="41"/>
        <end position="59"/>
    </location>
</feature>
<keyword evidence="7 9" id="KW-0472">Membrane</keyword>
<comment type="caution">
    <text evidence="11">The sequence shown here is derived from an EMBL/GenBank/DDBJ whole genome shotgun (WGS) entry which is preliminary data.</text>
</comment>
<dbReference type="NCBIfam" id="TIGR04178">
    <property type="entry name" value="exo_archaeo"/>
    <property type="match status" value="1"/>
</dbReference>
<dbReference type="InterPro" id="IPR019127">
    <property type="entry name" value="Exosortase"/>
</dbReference>
<dbReference type="EMBL" id="LAQJ01000228">
    <property type="protein sequence ID" value="KKO18907.1"/>
    <property type="molecule type" value="Genomic_DNA"/>
</dbReference>
<keyword evidence="2" id="KW-1003">Cell membrane</keyword>
<comment type="subcellular location">
    <subcellularLocation>
        <location evidence="1">Cell membrane</location>
        <topology evidence="1">Multi-pass membrane protein</topology>
    </subcellularLocation>
</comment>
<evidence type="ECO:0000256" key="9">
    <source>
        <dbReference type="SAM" id="Phobius"/>
    </source>
</evidence>
<sequence>MRHGISIATEALLKTFQYPITREGLLLSIGNNELFIGQPCSGFRSLITMVSAGLVYVFISKADFSKKVILASSIIPFALLGNLFRIIILCLITYYFGEAAGQGFFHNFSGIVMIVIITLGLMCLEYFLGKHKPNTSHIPPHGGGQREELSPAGGGAGGGKITHSWRGGVDEGDELVLNKGYRNKKVYITTALLLFTIIFCFASPGANTKKTKYVSQDILSQLEIPYKIKGWHGVDARQDWDLELEEKMNQFIEQSITREYTNTNGENIFFTMVDAGNFHNPRICANGAGFKIKDSADTEFHVALPAQAGSRILKARSFYTEKGNDGFLVIYWVCVDNNVVDWMEEKVKEIWFSLLDNSDRVSLMIRLDIPCKESSIDNALKLARGFVADFSQNIPIETATFVFGTN</sequence>
<reference evidence="11 12" key="1">
    <citation type="journal article" date="2013" name="BMC Microbiol.">
        <title>Identification of the type II cytochrome c maturation pathway in anammox bacteria by comparative genomics.</title>
        <authorList>
            <person name="Ferousi C."/>
            <person name="Speth D.R."/>
            <person name="Reimann J."/>
            <person name="Op den Camp H.J."/>
            <person name="Allen J.W."/>
            <person name="Keltjens J.T."/>
            <person name="Jetten M.S."/>
        </authorList>
    </citation>
    <scope>NUCLEOTIDE SEQUENCE [LARGE SCALE GENOMIC DNA]</scope>
    <source>
        <strain evidence="11">RU1</strain>
    </source>
</reference>
<dbReference type="GO" id="GO:0005886">
    <property type="term" value="C:plasma membrane"/>
    <property type="evidence" value="ECO:0007669"/>
    <property type="project" value="UniProtKB-SubCell"/>
</dbReference>
<dbReference type="Pfam" id="PF11984">
    <property type="entry name" value="DUF3485"/>
    <property type="match status" value="1"/>
</dbReference>
<feature type="domain" description="Methanolan biosynthesis EpsI" evidence="10">
    <location>
        <begin position="199"/>
        <end position="394"/>
    </location>
</feature>
<feature type="transmembrane region" description="Helical" evidence="9">
    <location>
        <begin position="108"/>
        <end position="128"/>
    </location>
</feature>
<feature type="transmembrane region" description="Helical" evidence="9">
    <location>
        <begin position="68"/>
        <end position="96"/>
    </location>
</feature>
<evidence type="ECO:0000256" key="4">
    <source>
        <dbReference type="ARBA" id="ARBA00022692"/>
    </source>
</evidence>
<gene>
    <name evidence="11" type="ORF">BROFUL_02386</name>
</gene>
<keyword evidence="3" id="KW-0645">Protease</keyword>
<dbReference type="AlphaFoldDB" id="A0A0M2UST3"/>
<evidence type="ECO:0000256" key="8">
    <source>
        <dbReference type="SAM" id="MobiDB-lite"/>
    </source>
</evidence>
<keyword evidence="4 9" id="KW-0812">Transmembrane</keyword>
<evidence type="ECO:0000256" key="7">
    <source>
        <dbReference type="ARBA" id="ARBA00023136"/>
    </source>
</evidence>
<dbReference type="InterPro" id="IPR014263">
    <property type="entry name" value="Methanolan_biosynth_EpsI"/>
</dbReference>
<evidence type="ECO:0000259" key="10">
    <source>
        <dbReference type="Pfam" id="PF11984"/>
    </source>
</evidence>
<keyword evidence="6 9" id="KW-1133">Transmembrane helix</keyword>
<feature type="transmembrane region" description="Helical" evidence="9">
    <location>
        <begin position="186"/>
        <end position="206"/>
    </location>
</feature>
<name>A0A0M2UST3_9BACT</name>
<keyword evidence="5" id="KW-0378">Hydrolase</keyword>
<evidence type="ECO:0000313" key="11">
    <source>
        <dbReference type="EMBL" id="KKO18907.1"/>
    </source>
</evidence>
<keyword evidence="12" id="KW-1185">Reference proteome</keyword>
<dbReference type="GO" id="GO:0006508">
    <property type="term" value="P:proteolysis"/>
    <property type="evidence" value="ECO:0007669"/>
    <property type="project" value="UniProtKB-KW"/>
</dbReference>
<dbReference type="Proteomes" id="UP000034954">
    <property type="component" value="Unassembled WGS sequence"/>
</dbReference>
<evidence type="ECO:0000256" key="3">
    <source>
        <dbReference type="ARBA" id="ARBA00022670"/>
    </source>
</evidence>
<feature type="region of interest" description="Disordered" evidence="8">
    <location>
        <begin position="137"/>
        <end position="165"/>
    </location>
</feature>
<dbReference type="Pfam" id="PF09721">
    <property type="entry name" value="Exosortase_EpsH"/>
    <property type="match status" value="1"/>
</dbReference>
<proteinExistence type="predicted"/>
<dbReference type="InterPro" id="IPR026392">
    <property type="entry name" value="Exo/Archaeosortase_dom"/>
</dbReference>
<evidence type="ECO:0000313" key="12">
    <source>
        <dbReference type="Proteomes" id="UP000034954"/>
    </source>
</evidence>
<evidence type="ECO:0000256" key="2">
    <source>
        <dbReference type="ARBA" id="ARBA00022475"/>
    </source>
</evidence>
<protein>
    <submittedName>
        <fullName evidence="11">Exosortase</fullName>
    </submittedName>
</protein>
<dbReference type="GO" id="GO:0008233">
    <property type="term" value="F:peptidase activity"/>
    <property type="evidence" value="ECO:0007669"/>
    <property type="project" value="UniProtKB-KW"/>
</dbReference>
<accession>A0A0M2UST3</accession>
<evidence type="ECO:0000256" key="5">
    <source>
        <dbReference type="ARBA" id="ARBA00022801"/>
    </source>
</evidence>